<name>A0A2H3AXF1_9AGAR</name>
<dbReference type="EMBL" id="KZ293459">
    <property type="protein sequence ID" value="PBK63389.1"/>
    <property type="molecule type" value="Genomic_DNA"/>
</dbReference>
<protein>
    <submittedName>
        <fullName evidence="1">Uncharacterized protein</fullName>
    </submittedName>
</protein>
<reference evidence="2" key="1">
    <citation type="journal article" date="2017" name="Nat. Ecol. Evol.">
        <title>Genome expansion and lineage-specific genetic innovations in the forest pathogenic fungi Armillaria.</title>
        <authorList>
            <person name="Sipos G."/>
            <person name="Prasanna A.N."/>
            <person name="Walter M.C."/>
            <person name="O'Connor E."/>
            <person name="Balint B."/>
            <person name="Krizsan K."/>
            <person name="Kiss B."/>
            <person name="Hess J."/>
            <person name="Varga T."/>
            <person name="Slot J."/>
            <person name="Riley R."/>
            <person name="Boka B."/>
            <person name="Rigling D."/>
            <person name="Barry K."/>
            <person name="Lee J."/>
            <person name="Mihaltcheva S."/>
            <person name="LaButti K."/>
            <person name="Lipzen A."/>
            <person name="Waldron R."/>
            <person name="Moloney N.M."/>
            <person name="Sperisen C."/>
            <person name="Kredics L."/>
            <person name="Vagvoelgyi C."/>
            <person name="Patrignani A."/>
            <person name="Fitzpatrick D."/>
            <person name="Nagy I."/>
            <person name="Doyle S."/>
            <person name="Anderson J.B."/>
            <person name="Grigoriev I.V."/>
            <person name="Gueldener U."/>
            <person name="Muensterkoetter M."/>
            <person name="Nagy L.G."/>
        </authorList>
    </citation>
    <scope>NUCLEOTIDE SEQUENCE [LARGE SCALE GENOMIC DNA]</scope>
    <source>
        <strain evidence="2">28-4</strain>
    </source>
</reference>
<evidence type="ECO:0000313" key="1">
    <source>
        <dbReference type="EMBL" id="PBK63389.1"/>
    </source>
</evidence>
<evidence type="ECO:0000313" key="2">
    <source>
        <dbReference type="Proteomes" id="UP000218334"/>
    </source>
</evidence>
<proteinExistence type="predicted"/>
<sequence length="268" mass="29281">MHGGREYWSLGRIVGANAGSCTVVVVLASSVVSSADVHIGIGVAGVVKRRWTVRHRLPYLEVPSLSSSSPSSPLAVVVAIAFRVAAGIKVVSQQWRMELGLVDSAIAVKMGNVDGRESKQWWSKGTRKSAAQPLHRWAVVRFSILDNAYVGVAAKGIVSGALVYLSRQVYMSTRGAFVRRGVWQRRSTGSTILLKAEDPHTDSTAKISALFSQHLGLQVLVGYVSRDSSVIQRQVFIGVKPRTRPCSRDTRYNGYHTLAAFNYSPRHH</sequence>
<dbReference type="STRING" id="1076256.A0A2H3AXF1"/>
<dbReference type="Proteomes" id="UP000218334">
    <property type="component" value="Unassembled WGS sequence"/>
</dbReference>
<gene>
    <name evidence="1" type="ORF">ARMSODRAFT_980038</name>
</gene>
<keyword evidence="2" id="KW-1185">Reference proteome</keyword>
<accession>A0A2H3AXF1</accession>
<dbReference type="AlphaFoldDB" id="A0A2H3AXF1"/>
<organism evidence="1 2">
    <name type="scientific">Armillaria solidipes</name>
    <dbReference type="NCBI Taxonomy" id="1076256"/>
    <lineage>
        <taxon>Eukaryota</taxon>
        <taxon>Fungi</taxon>
        <taxon>Dikarya</taxon>
        <taxon>Basidiomycota</taxon>
        <taxon>Agaricomycotina</taxon>
        <taxon>Agaricomycetes</taxon>
        <taxon>Agaricomycetidae</taxon>
        <taxon>Agaricales</taxon>
        <taxon>Marasmiineae</taxon>
        <taxon>Physalacriaceae</taxon>
        <taxon>Armillaria</taxon>
    </lineage>
</organism>